<name>Q73Y04_MYCPA</name>
<gene>
    <name evidence="1" type="ordered locus">MAP_2154c</name>
</gene>
<dbReference type="STRING" id="262316.MAP_2154c"/>
<reference evidence="1 2" key="1">
    <citation type="journal article" date="2005" name="Proc. Natl. Acad. Sci. U.S.A.">
        <title>The complete genome sequence of Mycobacterium avium subspecies paratuberculosis.</title>
        <authorList>
            <person name="Li L."/>
            <person name="Bannantine J.P."/>
            <person name="Zhang Q."/>
            <person name="Amonsin A."/>
            <person name="May B.J."/>
            <person name="Alt D."/>
            <person name="Banerji N."/>
            <person name="Kanjilal S."/>
            <person name="Kapur V."/>
        </authorList>
    </citation>
    <scope>NUCLEOTIDE SEQUENCE [LARGE SCALE GENOMIC DNA]</scope>
    <source>
        <strain evidence="2">ATCC BAA-968 / K-10</strain>
    </source>
</reference>
<protein>
    <submittedName>
        <fullName evidence="1">Uncharacterized protein</fullName>
    </submittedName>
</protein>
<keyword evidence="2" id="KW-1185">Reference proteome</keyword>
<evidence type="ECO:0000313" key="2">
    <source>
        <dbReference type="Proteomes" id="UP000000580"/>
    </source>
</evidence>
<dbReference type="AlphaFoldDB" id="Q73Y04"/>
<evidence type="ECO:0000313" key="1">
    <source>
        <dbReference type="EMBL" id="AAS04471.1"/>
    </source>
</evidence>
<proteinExistence type="predicted"/>
<dbReference type="Proteomes" id="UP000000580">
    <property type="component" value="Chromosome"/>
</dbReference>
<accession>Q73Y04</accession>
<organism evidence="1 2">
    <name type="scientific">Mycolicibacterium paratuberculosis (strain ATCC BAA-968 / K-10)</name>
    <name type="common">Mycobacterium paratuberculosis</name>
    <dbReference type="NCBI Taxonomy" id="262316"/>
    <lineage>
        <taxon>Bacteria</taxon>
        <taxon>Bacillati</taxon>
        <taxon>Actinomycetota</taxon>
        <taxon>Actinomycetes</taxon>
        <taxon>Mycobacteriales</taxon>
        <taxon>Mycobacteriaceae</taxon>
        <taxon>Mycobacterium</taxon>
        <taxon>Mycobacterium avium complex (MAC)</taxon>
    </lineage>
</organism>
<sequence length="191" mass="20747">MHQTRGDSKSEFPGLRWPLRRFQPVGGAGLHPLVGPGLRWRLGCTVRCDELAGQHLKAAKILIKSVSNFGVCLDGVAVDEVFPKLSDCPYGIQSRGNSGVSGQQPGSNRKLFNLIELRRVLIAYLQGLVEPLISRDLRPLPIGFVLVCRCREFVCGLIRRPTLTKQVGDLLAQSVVALGRPIGTPFGPSGV</sequence>
<dbReference type="HOGENOM" id="CLU_1420064_0_0_11"/>
<dbReference type="EMBL" id="AE016958">
    <property type="protein sequence ID" value="AAS04471.1"/>
    <property type="molecule type" value="Genomic_DNA"/>
</dbReference>
<dbReference type="KEGG" id="mpa:MAP_2154c"/>